<keyword evidence="6" id="KW-0547">Nucleotide-binding</keyword>
<evidence type="ECO:0000259" key="18">
    <source>
        <dbReference type="PROSITE" id="PS50893"/>
    </source>
</evidence>
<feature type="transmembrane region" description="Helical" evidence="17">
    <location>
        <begin position="280"/>
        <end position="305"/>
    </location>
</feature>
<dbReference type="InterPro" id="IPR039421">
    <property type="entry name" value="Type_1_exporter"/>
</dbReference>
<dbReference type="EMBL" id="JAFNAA010000007">
    <property type="protein sequence ID" value="MBO1108211.1"/>
    <property type="molecule type" value="Genomic_DNA"/>
</dbReference>
<evidence type="ECO:0000256" key="14">
    <source>
        <dbReference type="ARBA" id="ARBA00061534"/>
    </source>
</evidence>
<evidence type="ECO:0000256" key="6">
    <source>
        <dbReference type="ARBA" id="ARBA00022741"/>
    </source>
</evidence>
<dbReference type="InterPro" id="IPR017871">
    <property type="entry name" value="ABC_transporter-like_CS"/>
</dbReference>
<comment type="catalytic activity">
    <reaction evidence="13">
        <text>L-cysteine(in) + ATP + H2O = L-cysteine(out) + ADP + phosphate + H(+)</text>
        <dbReference type="Rhea" id="RHEA:29783"/>
        <dbReference type="ChEBI" id="CHEBI:15377"/>
        <dbReference type="ChEBI" id="CHEBI:15378"/>
        <dbReference type="ChEBI" id="CHEBI:30616"/>
        <dbReference type="ChEBI" id="CHEBI:35235"/>
        <dbReference type="ChEBI" id="CHEBI:43474"/>
        <dbReference type="ChEBI" id="CHEBI:456216"/>
    </reaction>
    <physiologicalReaction direction="left-to-right" evidence="13">
        <dbReference type="Rhea" id="RHEA:29784"/>
    </physiologicalReaction>
</comment>
<evidence type="ECO:0000256" key="9">
    <source>
        <dbReference type="ARBA" id="ARBA00022970"/>
    </source>
</evidence>
<dbReference type="FunFam" id="3.40.50.300:FF:000854">
    <property type="entry name" value="Multidrug ABC transporter ATP-binding protein"/>
    <property type="match status" value="1"/>
</dbReference>
<evidence type="ECO:0000256" key="7">
    <source>
        <dbReference type="ARBA" id="ARBA00022840"/>
    </source>
</evidence>
<evidence type="ECO:0000256" key="10">
    <source>
        <dbReference type="ARBA" id="ARBA00022989"/>
    </source>
</evidence>
<dbReference type="GO" id="GO:0005524">
    <property type="term" value="F:ATP binding"/>
    <property type="evidence" value="ECO:0007669"/>
    <property type="project" value="UniProtKB-KW"/>
</dbReference>
<feature type="domain" description="ABC transmembrane type-1" evidence="19">
    <location>
        <begin position="20"/>
        <end position="310"/>
    </location>
</feature>
<evidence type="ECO:0000256" key="8">
    <source>
        <dbReference type="ARBA" id="ARBA00022967"/>
    </source>
</evidence>
<feature type="domain" description="ABC transporter" evidence="18">
    <location>
        <begin position="348"/>
        <end position="580"/>
    </location>
</feature>
<evidence type="ECO:0000313" key="20">
    <source>
        <dbReference type="EMBL" id="MBO1108211.1"/>
    </source>
</evidence>
<dbReference type="GO" id="GO:0045454">
    <property type="term" value="P:cell redox homeostasis"/>
    <property type="evidence" value="ECO:0007669"/>
    <property type="project" value="InterPro"/>
</dbReference>
<gene>
    <name evidence="20" type="primary">cydC</name>
    <name evidence="20" type="ORF">J2R62_08245</name>
</gene>
<dbReference type="RefSeq" id="WP_207542009.1">
    <property type="nucleotide sequence ID" value="NZ_JAFNAA010000007.1"/>
</dbReference>
<keyword evidence="9" id="KW-0029">Amino-acid transport</keyword>
<dbReference type="GO" id="GO:0140359">
    <property type="term" value="F:ABC-type transporter activity"/>
    <property type="evidence" value="ECO:0007669"/>
    <property type="project" value="InterPro"/>
</dbReference>
<evidence type="ECO:0000256" key="2">
    <source>
        <dbReference type="ARBA" id="ARBA00022448"/>
    </source>
</evidence>
<feature type="transmembrane region" description="Helical" evidence="17">
    <location>
        <begin position="244"/>
        <end position="268"/>
    </location>
</feature>
<evidence type="ECO:0000256" key="15">
    <source>
        <dbReference type="ARBA" id="ARBA00063833"/>
    </source>
</evidence>
<keyword evidence="11 17" id="KW-0472">Membrane</keyword>
<evidence type="ECO:0000256" key="3">
    <source>
        <dbReference type="ARBA" id="ARBA00022475"/>
    </source>
</evidence>
<dbReference type="CDD" id="cd18585">
    <property type="entry name" value="ABC_6TM_CydC"/>
    <property type="match status" value="1"/>
</dbReference>
<dbReference type="InterPro" id="IPR014223">
    <property type="entry name" value="ABC_CydC/D"/>
</dbReference>
<dbReference type="SUPFAM" id="SSF90123">
    <property type="entry name" value="ABC transporter transmembrane region"/>
    <property type="match status" value="1"/>
</dbReference>
<dbReference type="Pfam" id="PF00005">
    <property type="entry name" value="ABC_tran"/>
    <property type="match status" value="1"/>
</dbReference>
<dbReference type="PANTHER" id="PTHR24221:SF653">
    <property type="entry name" value="TRANSPORT ATP-BINDING PROTEIN CYDC"/>
    <property type="match status" value="1"/>
</dbReference>
<comment type="subunit">
    <text evidence="15">Forms a heterodimer with CydD.</text>
</comment>
<comment type="caution">
    <text evidence="20">The sequence shown here is derived from an EMBL/GenBank/DDBJ whole genome shotgun (WGS) entry which is preliminary data.</text>
</comment>
<keyword evidence="4" id="KW-0997">Cell inner membrane</keyword>
<dbReference type="InterPro" id="IPR003439">
    <property type="entry name" value="ABC_transporter-like_ATP-bd"/>
</dbReference>
<dbReference type="SMART" id="SM00382">
    <property type="entry name" value="AAA"/>
    <property type="match status" value="1"/>
</dbReference>
<keyword evidence="5 17" id="KW-0812">Transmembrane</keyword>
<evidence type="ECO:0000256" key="5">
    <source>
        <dbReference type="ARBA" id="ARBA00022692"/>
    </source>
</evidence>
<reference evidence="20" key="1">
    <citation type="submission" date="2021-03" db="EMBL/GenBank/DDBJ databases">
        <title>Plesiomonas shigelloides zfcc0051, isolated from zebrafish feces.</title>
        <authorList>
            <person name="Vanderhoek Z."/>
            <person name="Gaulke C."/>
        </authorList>
    </citation>
    <scope>NUCLEOTIDE SEQUENCE</scope>
    <source>
        <strain evidence="20">Zfcc0051</strain>
    </source>
</reference>
<evidence type="ECO:0000259" key="19">
    <source>
        <dbReference type="PROSITE" id="PS50929"/>
    </source>
</evidence>
<keyword evidence="3" id="KW-1003">Cell membrane</keyword>
<dbReference type="InterPro" id="IPR011527">
    <property type="entry name" value="ABC1_TM_dom"/>
</dbReference>
<evidence type="ECO:0000313" key="21">
    <source>
        <dbReference type="Proteomes" id="UP000664658"/>
    </source>
</evidence>
<dbReference type="FunFam" id="1.20.1560.10:FF:000060">
    <property type="entry name" value="Cysteine/glutathione ABC transporter ATP-binding protein/permease CydC"/>
    <property type="match status" value="1"/>
</dbReference>
<evidence type="ECO:0000256" key="13">
    <source>
        <dbReference type="ARBA" id="ARBA00051241"/>
    </source>
</evidence>
<dbReference type="InterPro" id="IPR027417">
    <property type="entry name" value="P-loop_NTPase"/>
</dbReference>
<dbReference type="InterPro" id="IPR003593">
    <property type="entry name" value="AAA+_ATPase"/>
</dbReference>
<dbReference type="GO" id="GO:0016887">
    <property type="term" value="F:ATP hydrolysis activity"/>
    <property type="evidence" value="ECO:0007669"/>
    <property type="project" value="InterPro"/>
</dbReference>
<evidence type="ECO:0000256" key="17">
    <source>
        <dbReference type="SAM" id="Phobius"/>
    </source>
</evidence>
<accession>A0A8I1W6R6</accession>
<comment type="subcellular location">
    <subcellularLocation>
        <location evidence="1">Cell inner membrane</location>
        <topology evidence="1">Multi-pass membrane protein</topology>
    </subcellularLocation>
</comment>
<comment type="catalytic activity">
    <reaction evidence="12">
        <text>glutathione(in) + ATP + H2O = glutathione(out) + ADP + phosphate + H(+)</text>
        <dbReference type="Rhea" id="RHEA:29787"/>
        <dbReference type="ChEBI" id="CHEBI:15377"/>
        <dbReference type="ChEBI" id="CHEBI:15378"/>
        <dbReference type="ChEBI" id="CHEBI:30616"/>
        <dbReference type="ChEBI" id="CHEBI:43474"/>
        <dbReference type="ChEBI" id="CHEBI:57925"/>
        <dbReference type="ChEBI" id="CHEBI:456216"/>
    </reaction>
    <physiologicalReaction direction="left-to-right" evidence="12">
        <dbReference type="Rhea" id="RHEA:29788"/>
    </physiologicalReaction>
</comment>
<evidence type="ECO:0000256" key="16">
    <source>
        <dbReference type="ARBA" id="ARBA00071411"/>
    </source>
</evidence>
<dbReference type="Gene3D" id="3.40.50.300">
    <property type="entry name" value="P-loop containing nucleotide triphosphate hydrolases"/>
    <property type="match status" value="1"/>
</dbReference>
<dbReference type="PANTHER" id="PTHR24221">
    <property type="entry name" value="ATP-BINDING CASSETTE SUB-FAMILY B"/>
    <property type="match status" value="1"/>
</dbReference>
<dbReference type="NCBIfam" id="NF008364">
    <property type="entry name" value="PRK11160.1"/>
    <property type="match status" value="1"/>
</dbReference>
<dbReference type="AlphaFoldDB" id="A0A8I1W6R6"/>
<dbReference type="GO" id="GO:0034040">
    <property type="term" value="F:ATPase-coupled lipid transmembrane transporter activity"/>
    <property type="evidence" value="ECO:0007669"/>
    <property type="project" value="TreeGrafter"/>
</dbReference>
<comment type="similarity">
    <text evidence="14">Belongs to the ABC transporter superfamily. Cysteine exporter (TC 3.A.1.129.1) family.</text>
</comment>
<dbReference type="NCBIfam" id="TIGR02868">
    <property type="entry name" value="CydC"/>
    <property type="match status" value="1"/>
</dbReference>
<evidence type="ECO:0000256" key="4">
    <source>
        <dbReference type="ARBA" id="ARBA00022519"/>
    </source>
</evidence>
<evidence type="ECO:0000256" key="11">
    <source>
        <dbReference type="ARBA" id="ARBA00023136"/>
    </source>
</evidence>
<dbReference type="PROSITE" id="PS50893">
    <property type="entry name" value="ABC_TRANSPORTER_2"/>
    <property type="match status" value="1"/>
</dbReference>
<dbReference type="Proteomes" id="UP000664658">
    <property type="component" value="Unassembled WGS sequence"/>
</dbReference>
<evidence type="ECO:0000256" key="1">
    <source>
        <dbReference type="ARBA" id="ARBA00004429"/>
    </source>
</evidence>
<organism evidence="20 21">
    <name type="scientific">Plesiomonas shigelloides</name>
    <name type="common">Aeromonas shigelloides</name>
    <dbReference type="NCBI Taxonomy" id="703"/>
    <lineage>
        <taxon>Bacteria</taxon>
        <taxon>Pseudomonadati</taxon>
        <taxon>Pseudomonadota</taxon>
        <taxon>Gammaproteobacteria</taxon>
        <taxon>Enterobacterales</taxon>
        <taxon>Enterobacteriaceae</taxon>
        <taxon>Plesiomonas</taxon>
    </lineage>
</organism>
<proteinExistence type="inferred from homology"/>
<evidence type="ECO:0000256" key="12">
    <source>
        <dbReference type="ARBA" id="ARBA00050301"/>
    </source>
</evidence>
<keyword evidence="10 17" id="KW-1133">Transmembrane helix</keyword>
<keyword evidence="7 20" id="KW-0067">ATP-binding</keyword>
<keyword evidence="2" id="KW-0813">Transport</keyword>
<sequence length="581" mass="63581">MRVLLPFLVLYRRHWIRMTLGILLSILALGASIGLLALSGWFLAASALAGMTIAAKTFNYMLPAGGVRGLAIGRTATRYFERVVSHDATFRVLTRLRVFCFSRLIPLSPGGLARFRRTELLNRLVADVDTLDHIYLRLISPLLSALVVIGSTTLLLSLLDTRLALTLGGIMLTLLLILPVIFYHAGKPIGRDITAQRSRYRVQLVEWLQANAELVLFGALRRVREQLDATERQWQQRQAQEASLAAWSQSLVVLASGLTAVLMLWLAADHVGGNPHPGALLALFVFVTLAAFEALAPVASAFLHLGQVMASAERVQDVISQTPPVQFVTEPEDKASAGETAANPALQLNIQHVTFGYTPDQPVLRDVSLHLAAGERIALLGKTGCGKSTLLNLLTRAYDPQHGSIALGDTDIRLLPESQLRQAISVVSQRVHIFSATLRQNLLLGDPRASDAHLSDVLRDVGLDTLLDGEGLDMWLGDGGRPLSGGEQRRLGIARALLHNAPLMLLDEPTEGLDADTEHKILALLETHSRGKSVIAVTHRLSGLDQYDRICVMEEGQIIEQGSHSQLMAQQGRYYQLHQRL</sequence>
<dbReference type="PROSITE" id="PS00211">
    <property type="entry name" value="ABC_TRANSPORTER_1"/>
    <property type="match status" value="1"/>
</dbReference>
<name>A0A8I1W6R6_PLESH</name>
<dbReference type="GO" id="GO:0034775">
    <property type="term" value="P:glutathione transmembrane transport"/>
    <property type="evidence" value="ECO:0007669"/>
    <property type="project" value="InterPro"/>
</dbReference>
<dbReference type="GO" id="GO:0006865">
    <property type="term" value="P:amino acid transport"/>
    <property type="evidence" value="ECO:0007669"/>
    <property type="project" value="UniProtKB-KW"/>
</dbReference>
<dbReference type="Gene3D" id="1.20.1560.10">
    <property type="entry name" value="ABC transporter type 1, transmembrane domain"/>
    <property type="match status" value="1"/>
</dbReference>
<protein>
    <recommendedName>
        <fullName evidence="16">Glutathione/L-cysteine transport system ATP-binding/permease protein CydC</fullName>
    </recommendedName>
</protein>
<dbReference type="PROSITE" id="PS50929">
    <property type="entry name" value="ABC_TM1F"/>
    <property type="match status" value="1"/>
</dbReference>
<dbReference type="SUPFAM" id="SSF52540">
    <property type="entry name" value="P-loop containing nucleoside triphosphate hydrolases"/>
    <property type="match status" value="1"/>
</dbReference>
<dbReference type="InterPro" id="IPR036640">
    <property type="entry name" value="ABC1_TM_sf"/>
</dbReference>
<feature type="transmembrane region" description="Helical" evidence="17">
    <location>
        <begin position="163"/>
        <end position="184"/>
    </location>
</feature>
<keyword evidence="8" id="KW-1278">Translocase</keyword>
<feature type="transmembrane region" description="Helical" evidence="17">
    <location>
        <begin position="134"/>
        <end position="156"/>
    </location>
</feature>
<dbReference type="GO" id="GO:0005886">
    <property type="term" value="C:plasma membrane"/>
    <property type="evidence" value="ECO:0007669"/>
    <property type="project" value="UniProtKB-SubCell"/>
</dbReference>
<dbReference type="Pfam" id="PF00664">
    <property type="entry name" value="ABC_membrane"/>
    <property type="match status" value="1"/>
</dbReference>